<dbReference type="Pfam" id="PF01103">
    <property type="entry name" value="Omp85"/>
    <property type="match status" value="1"/>
</dbReference>
<reference evidence="8" key="1">
    <citation type="journal article" date="2019" name="Int. J. Syst. Evol. Microbiol.">
        <title>The Global Catalogue of Microorganisms (GCM) 10K type strain sequencing project: providing services to taxonomists for standard genome sequencing and annotation.</title>
        <authorList>
            <consortium name="The Broad Institute Genomics Platform"/>
            <consortium name="The Broad Institute Genome Sequencing Center for Infectious Disease"/>
            <person name="Wu L."/>
            <person name="Ma J."/>
        </authorList>
    </citation>
    <scope>NUCLEOTIDE SEQUENCE [LARGE SCALE GENOMIC DNA]</scope>
    <source>
        <strain evidence="8">CGMCC 1.15795</strain>
    </source>
</reference>
<dbReference type="Gene3D" id="2.40.160.50">
    <property type="entry name" value="membrane protein fhac: a member of the omp85/tpsb transporter family"/>
    <property type="match status" value="1"/>
</dbReference>
<dbReference type="RefSeq" id="WP_382314629.1">
    <property type="nucleotide sequence ID" value="NZ_JBHUFD010000005.1"/>
</dbReference>
<organism evidence="7 8">
    <name type="scientific">Hymenobacter bucti</name>
    <dbReference type="NCBI Taxonomy" id="1844114"/>
    <lineage>
        <taxon>Bacteria</taxon>
        <taxon>Pseudomonadati</taxon>
        <taxon>Bacteroidota</taxon>
        <taxon>Cytophagia</taxon>
        <taxon>Cytophagales</taxon>
        <taxon>Hymenobacteraceae</taxon>
        <taxon>Hymenobacter</taxon>
    </lineage>
</organism>
<gene>
    <name evidence="7" type="ORF">ACFSDX_14235</name>
</gene>
<dbReference type="PANTHER" id="PTHR12815">
    <property type="entry name" value="SORTING AND ASSEMBLY MACHINERY SAMM50 PROTEIN FAMILY MEMBER"/>
    <property type="match status" value="1"/>
</dbReference>
<evidence type="ECO:0000313" key="7">
    <source>
        <dbReference type="EMBL" id="MFD1873601.1"/>
    </source>
</evidence>
<name>A0ABW4QVI3_9BACT</name>
<accession>A0ABW4QVI3</accession>
<evidence type="ECO:0000259" key="5">
    <source>
        <dbReference type="Pfam" id="PF01103"/>
    </source>
</evidence>
<dbReference type="EMBL" id="JBHUFD010000005">
    <property type="protein sequence ID" value="MFD1873601.1"/>
    <property type="molecule type" value="Genomic_DNA"/>
</dbReference>
<dbReference type="Pfam" id="PF07244">
    <property type="entry name" value="POTRA"/>
    <property type="match status" value="1"/>
</dbReference>
<dbReference type="PANTHER" id="PTHR12815:SF18">
    <property type="entry name" value="SORTING AND ASSEMBLY MACHINERY COMPONENT 50 HOMOLOG"/>
    <property type="match status" value="1"/>
</dbReference>
<keyword evidence="3" id="KW-0812">Transmembrane</keyword>
<protein>
    <submittedName>
        <fullName evidence="7">BamA/TamA family outer membrane protein</fullName>
    </submittedName>
</protein>
<evidence type="ECO:0000256" key="3">
    <source>
        <dbReference type="ARBA" id="ARBA00022692"/>
    </source>
</evidence>
<feature type="domain" description="POTRA" evidence="6">
    <location>
        <begin position="220"/>
        <end position="285"/>
    </location>
</feature>
<keyword evidence="4" id="KW-0472">Membrane</keyword>
<evidence type="ECO:0000256" key="1">
    <source>
        <dbReference type="ARBA" id="ARBA00004370"/>
    </source>
</evidence>
<evidence type="ECO:0000256" key="2">
    <source>
        <dbReference type="ARBA" id="ARBA00022452"/>
    </source>
</evidence>
<comment type="subcellular location">
    <subcellularLocation>
        <location evidence="1">Membrane</location>
    </subcellularLocation>
</comment>
<evidence type="ECO:0000256" key="4">
    <source>
        <dbReference type="ARBA" id="ARBA00023136"/>
    </source>
</evidence>
<comment type="caution">
    <text evidence="7">The sequence shown here is derived from an EMBL/GenBank/DDBJ whole genome shotgun (WGS) entry which is preliminary data.</text>
</comment>
<proteinExistence type="predicted"/>
<dbReference type="InterPro" id="IPR000184">
    <property type="entry name" value="Bac_surfAg_D15"/>
</dbReference>
<feature type="domain" description="Bacterial surface antigen (D15)" evidence="5">
    <location>
        <begin position="323"/>
        <end position="632"/>
    </location>
</feature>
<dbReference type="Proteomes" id="UP001597197">
    <property type="component" value="Unassembled WGS sequence"/>
</dbReference>
<evidence type="ECO:0000259" key="6">
    <source>
        <dbReference type="Pfam" id="PF07244"/>
    </source>
</evidence>
<keyword evidence="8" id="KW-1185">Reference proteome</keyword>
<dbReference type="InterPro" id="IPR010827">
    <property type="entry name" value="BamA/TamA_POTRA"/>
</dbReference>
<evidence type="ECO:0000313" key="8">
    <source>
        <dbReference type="Proteomes" id="UP001597197"/>
    </source>
</evidence>
<keyword evidence="2" id="KW-1134">Transmembrane beta strand</keyword>
<dbReference type="InterPro" id="IPR039910">
    <property type="entry name" value="D15-like"/>
</dbReference>
<sequence length="632" mass="69491">MSVRLLVLWGYWLGLLGGLARPASAQVPDAGPGVAVPTAPGLASPPLPPAAARTSPQVATAKRVVHSRVLLVEADPAGRARVRRYHLPATVADSLTALRTVRDLVLALQADAYLLASADRLRWGRDTVRAQLYVGEQFHWAYLRNGNLGDGLLTRAGYREKFFRHAAWRPADWAALQERILTEAENQGYPFATVGLDSVRLAGQDIAGRVVLKRGPAIIFDSIQIIGSSKTKKRFLTKYLQIFPGTPYNQQRVDAAAVLLRQLPYVRLRAEPEVRFARGRARVYLLLDERSSNQFDAIVGLLPNTGTTGGLQFTGDVNINLRNLRGGGKQIGLQWRKVDALTQSLDGNYLHPNFFGSPLEVGATFNLYRQTGAFLTIRPRVQVTYPMARAGRLTFFAEQRSSRLLLDSMGYVGIKDQNALPPYLDSEANSYGLAYARTNLDDLYFPHRGSFVTVQGGAGTKTIRQNANIGEALYGGVALRTTQYTFSARAERYWALGRQSVVLARLRGEGLFNQQLFLNDLFRLGGLNSLRGFSENQFYTNAYGVGTVEFRQFTGSEGYVFVFADQAVLQAYQSNLALGRSLDQPTGLGAGISFRTAAGLFQFVYSVGRSSFAGQQLGLSSSKIHFGLTSRF</sequence>